<feature type="active site" description="Tele-AMP-histidine intermediate" evidence="2">
    <location>
        <position position="230"/>
    </location>
</feature>
<dbReference type="GO" id="GO:0000166">
    <property type="term" value="F:nucleotide binding"/>
    <property type="evidence" value="ECO:0007669"/>
    <property type="project" value="UniProtKB-KW"/>
</dbReference>
<dbReference type="PANTHER" id="PTHR42997">
    <property type="entry name" value="HIT FAMILY HYDROLASE"/>
    <property type="match status" value="1"/>
</dbReference>
<evidence type="ECO:0000256" key="3">
    <source>
        <dbReference type="PIRSR" id="PIRSR639383-2"/>
    </source>
</evidence>
<dbReference type="InterPro" id="IPR052908">
    <property type="entry name" value="AP-4-A_phosphorylase"/>
</dbReference>
<dbReference type="EMBL" id="CP045737">
    <property type="protein sequence ID" value="QGG43249.1"/>
    <property type="molecule type" value="Genomic_DNA"/>
</dbReference>
<dbReference type="Proteomes" id="UP000392064">
    <property type="component" value="Chromosome"/>
</dbReference>
<dbReference type="Pfam" id="PF01230">
    <property type="entry name" value="HIT"/>
    <property type="match status" value="1"/>
</dbReference>
<evidence type="ECO:0000313" key="6">
    <source>
        <dbReference type="EMBL" id="QGG43249.1"/>
    </source>
</evidence>
<accession>A0A5Q2MMS1</accession>
<keyword evidence="1" id="KW-0547">Nucleotide-binding</keyword>
<evidence type="ECO:0000313" key="7">
    <source>
        <dbReference type="Proteomes" id="UP000392064"/>
    </source>
</evidence>
<dbReference type="PROSITE" id="PS51084">
    <property type="entry name" value="HIT_2"/>
    <property type="match status" value="1"/>
</dbReference>
<proteinExistence type="predicted"/>
<feature type="binding site" evidence="3">
    <location>
        <position position="160"/>
    </location>
    <ligand>
        <name>substrate</name>
    </ligand>
</feature>
<reference evidence="6 7" key="1">
    <citation type="submission" date="2019-11" db="EMBL/GenBank/DDBJ databases">
        <authorList>
            <person name="Li J."/>
        </authorList>
    </citation>
    <scope>NUCLEOTIDE SEQUENCE [LARGE SCALE GENOMIC DNA]</scope>
    <source>
        <strain evidence="6 7">MF47</strain>
    </source>
</reference>
<dbReference type="InterPro" id="IPR039383">
    <property type="entry name" value="FHIT"/>
</dbReference>
<feature type="binding site" evidence="3">
    <location>
        <position position="232"/>
    </location>
    <ligand>
        <name>substrate</name>
    </ligand>
</feature>
<organism evidence="6 7">
    <name type="scientific">Aeromicrobium yanjiei</name>
    <dbReference type="NCBI Taxonomy" id="2662028"/>
    <lineage>
        <taxon>Bacteria</taxon>
        <taxon>Bacillati</taxon>
        <taxon>Actinomycetota</taxon>
        <taxon>Actinomycetes</taxon>
        <taxon>Propionibacteriales</taxon>
        <taxon>Nocardioidaceae</taxon>
        <taxon>Aeromicrobium</taxon>
    </lineage>
</organism>
<dbReference type="InterPro" id="IPR011146">
    <property type="entry name" value="HIT-like"/>
</dbReference>
<gene>
    <name evidence="6" type="ORF">GEV26_10335</name>
</gene>
<feature type="domain" description="HIT" evidence="5">
    <location>
        <begin position="134"/>
        <end position="243"/>
    </location>
</feature>
<dbReference type="CDD" id="cd01275">
    <property type="entry name" value="FHIT"/>
    <property type="match status" value="1"/>
</dbReference>
<dbReference type="Gene3D" id="3.30.428.10">
    <property type="entry name" value="HIT-like"/>
    <property type="match status" value="1"/>
</dbReference>
<dbReference type="SUPFAM" id="SSF54197">
    <property type="entry name" value="HIT-like"/>
    <property type="match status" value="1"/>
</dbReference>
<evidence type="ECO:0000256" key="4">
    <source>
        <dbReference type="PROSITE-ProRule" id="PRU00464"/>
    </source>
</evidence>
<evidence type="ECO:0000256" key="2">
    <source>
        <dbReference type="PIRSR" id="PIRSR639383-1"/>
    </source>
</evidence>
<name>A0A5Q2MMS1_9ACTN</name>
<dbReference type="GO" id="GO:0003824">
    <property type="term" value="F:catalytic activity"/>
    <property type="evidence" value="ECO:0007669"/>
    <property type="project" value="InterPro"/>
</dbReference>
<sequence length="271" mass="28962">MVARAGVAAACRTSSAAVAPASWLRPGCASAAHAVRAHTTAVTVLLIGAVPLTTETAGYRQWGRAGAIPLAVARRTSVPGEHVRTTRVFGVTDQRDEQDGVGDPDAFERLWTPHRIAYIKGENKPASSEAADCPFCRIPSLDDADGLIVHRGESAYAVLNLYPYNAGHLLVCPYRHVADYTELTDQETAEVAALTKQAMRVMRTVTSPQGFNLGLNQGQAAGAGIAAHLHQHIVPRWGGDANFMPVIGHTKTMPQLLGDTREMLAAAWPKE</sequence>
<evidence type="ECO:0000256" key="1">
    <source>
        <dbReference type="ARBA" id="ARBA00022741"/>
    </source>
</evidence>
<dbReference type="InterPro" id="IPR036265">
    <property type="entry name" value="HIT-like_sf"/>
</dbReference>
<feature type="short sequence motif" description="Histidine triad motif" evidence="4">
    <location>
        <begin position="228"/>
        <end position="232"/>
    </location>
</feature>
<protein>
    <submittedName>
        <fullName evidence="6">HIT domain-containing protein</fullName>
    </submittedName>
</protein>
<dbReference type="PANTHER" id="PTHR42997:SF1">
    <property type="entry name" value="AP-4-A PHOSPHORYLASE"/>
    <property type="match status" value="1"/>
</dbReference>
<keyword evidence="7" id="KW-1185">Reference proteome</keyword>
<dbReference type="KEGG" id="aef:GEV26_10335"/>
<dbReference type="AlphaFoldDB" id="A0A5Q2MMS1"/>
<evidence type="ECO:0000259" key="5">
    <source>
        <dbReference type="PROSITE" id="PS51084"/>
    </source>
</evidence>